<name>A0A4Z2HES8_9TELE</name>
<feature type="region of interest" description="Disordered" evidence="1">
    <location>
        <begin position="86"/>
        <end position="113"/>
    </location>
</feature>
<reference evidence="2 3" key="1">
    <citation type="submission" date="2019-03" db="EMBL/GenBank/DDBJ databases">
        <title>First draft genome of Liparis tanakae, snailfish: a comprehensive survey of snailfish specific genes.</title>
        <authorList>
            <person name="Kim W."/>
            <person name="Song I."/>
            <person name="Jeong J.-H."/>
            <person name="Kim D."/>
            <person name="Kim S."/>
            <person name="Ryu S."/>
            <person name="Song J.Y."/>
            <person name="Lee S.K."/>
        </authorList>
    </citation>
    <scope>NUCLEOTIDE SEQUENCE [LARGE SCALE GENOMIC DNA]</scope>
    <source>
        <tissue evidence="2">Muscle</tissue>
    </source>
</reference>
<keyword evidence="3" id="KW-1185">Reference proteome</keyword>
<evidence type="ECO:0000313" key="3">
    <source>
        <dbReference type="Proteomes" id="UP000314294"/>
    </source>
</evidence>
<organism evidence="2 3">
    <name type="scientific">Liparis tanakae</name>
    <name type="common">Tanaka's snailfish</name>
    <dbReference type="NCBI Taxonomy" id="230148"/>
    <lineage>
        <taxon>Eukaryota</taxon>
        <taxon>Metazoa</taxon>
        <taxon>Chordata</taxon>
        <taxon>Craniata</taxon>
        <taxon>Vertebrata</taxon>
        <taxon>Euteleostomi</taxon>
        <taxon>Actinopterygii</taxon>
        <taxon>Neopterygii</taxon>
        <taxon>Teleostei</taxon>
        <taxon>Neoteleostei</taxon>
        <taxon>Acanthomorphata</taxon>
        <taxon>Eupercaria</taxon>
        <taxon>Perciformes</taxon>
        <taxon>Cottioidei</taxon>
        <taxon>Cottales</taxon>
        <taxon>Liparidae</taxon>
        <taxon>Liparis</taxon>
    </lineage>
</organism>
<proteinExistence type="predicted"/>
<dbReference type="AlphaFoldDB" id="A0A4Z2HES8"/>
<evidence type="ECO:0000313" key="2">
    <source>
        <dbReference type="EMBL" id="TNN64378.1"/>
    </source>
</evidence>
<protein>
    <submittedName>
        <fullName evidence="2">Uncharacterized protein</fullName>
    </submittedName>
</protein>
<dbReference type="Proteomes" id="UP000314294">
    <property type="component" value="Unassembled WGS sequence"/>
</dbReference>
<dbReference type="EMBL" id="SRLO01000254">
    <property type="protein sequence ID" value="TNN64378.1"/>
    <property type="molecule type" value="Genomic_DNA"/>
</dbReference>
<accession>A0A4Z2HES8</accession>
<evidence type="ECO:0000256" key="1">
    <source>
        <dbReference type="SAM" id="MobiDB-lite"/>
    </source>
</evidence>
<sequence length="230" mass="25164">MKTTHPNGFEKVQVGEEVALGLVQPITGRLANDILSQAGHVAVGDVDELLEGRAVAEVPEMEAETFSQHLDGGERRRAEFMKSHHVRTNEGEGKRGEEQSCDTSPPIAEQGRGIPESQGLVRMKREGDGWNSSSSELTPQNGWTLQEGFEVERWRSDAWSSCTCMSDEPLPRRCKSHSLTPPVAELLTGTRVVSALGSMIHAVIPISVPLQPRPLHDCPCATSLHSLTWI</sequence>
<feature type="compositionally biased region" description="Basic and acidic residues" evidence="1">
    <location>
        <begin position="86"/>
        <end position="98"/>
    </location>
</feature>
<gene>
    <name evidence="2" type="ORF">EYF80_025419</name>
</gene>
<comment type="caution">
    <text evidence="2">The sequence shown here is derived from an EMBL/GenBank/DDBJ whole genome shotgun (WGS) entry which is preliminary data.</text>
</comment>